<dbReference type="AlphaFoldDB" id="A0A2A5C6J6"/>
<feature type="compositionally biased region" description="Basic and acidic residues" evidence="1">
    <location>
        <begin position="81"/>
        <end position="93"/>
    </location>
</feature>
<keyword evidence="2" id="KW-0472">Membrane</keyword>
<evidence type="ECO:0000313" key="3">
    <source>
        <dbReference type="EMBL" id="PCJ39494.1"/>
    </source>
</evidence>
<protein>
    <submittedName>
        <fullName evidence="3">Uncharacterized protein</fullName>
    </submittedName>
</protein>
<keyword evidence="2" id="KW-0812">Transmembrane</keyword>
<evidence type="ECO:0000313" key="4">
    <source>
        <dbReference type="Proteomes" id="UP000228987"/>
    </source>
</evidence>
<feature type="region of interest" description="Disordered" evidence="1">
    <location>
        <begin position="73"/>
        <end position="93"/>
    </location>
</feature>
<evidence type="ECO:0000256" key="1">
    <source>
        <dbReference type="SAM" id="MobiDB-lite"/>
    </source>
</evidence>
<dbReference type="EMBL" id="NVWI01000014">
    <property type="protein sequence ID" value="PCJ39494.1"/>
    <property type="molecule type" value="Genomic_DNA"/>
</dbReference>
<name>A0A2A5C6J6_9GAMM</name>
<accession>A0A2A5C6J6</accession>
<reference evidence="4" key="1">
    <citation type="submission" date="2017-08" db="EMBL/GenBank/DDBJ databases">
        <title>A dynamic microbial community with high functional redundancy inhabits the cold, oxic subseafloor aquifer.</title>
        <authorList>
            <person name="Tully B.J."/>
            <person name="Wheat C.G."/>
            <person name="Glazer B.T."/>
            <person name="Huber J.A."/>
        </authorList>
    </citation>
    <scope>NUCLEOTIDE SEQUENCE [LARGE SCALE GENOMIC DNA]</scope>
</reference>
<dbReference type="Proteomes" id="UP000228987">
    <property type="component" value="Unassembled WGS sequence"/>
</dbReference>
<evidence type="ECO:0000256" key="2">
    <source>
        <dbReference type="SAM" id="Phobius"/>
    </source>
</evidence>
<gene>
    <name evidence="3" type="ORF">COA71_13630</name>
</gene>
<proteinExistence type="predicted"/>
<keyword evidence="2" id="KW-1133">Transmembrane helix</keyword>
<sequence length="93" mass="10532">MVKKKSRLSKKTRNTISGLLVGLASLYAVSIFMEIPQQELNSFLISTLLFFCLILVLAFLCITGIKLISKLKQKISKKIKKPDQTSDQTRDKE</sequence>
<feature type="transmembrane region" description="Helical" evidence="2">
    <location>
        <begin position="44"/>
        <end position="68"/>
    </location>
</feature>
<comment type="caution">
    <text evidence="3">The sequence shown here is derived from an EMBL/GenBank/DDBJ whole genome shotgun (WGS) entry which is preliminary data.</text>
</comment>
<organism evidence="3 4">
    <name type="scientific">SAR86 cluster bacterium</name>
    <dbReference type="NCBI Taxonomy" id="2030880"/>
    <lineage>
        <taxon>Bacteria</taxon>
        <taxon>Pseudomonadati</taxon>
        <taxon>Pseudomonadota</taxon>
        <taxon>Gammaproteobacteria</taxon>
        <taxon>SAR86 cluster</taxon>
    </lineage>
</organism>